<dbReference type="AlphaFoldDB" id="A0A7D5PAS5"/>
<organism evidence="2 3">
    <name type="scientific">Halosimplex pelagicum</name>
    <dbReference type="NCBI Taxonomy" id="869886"/>
    <lineage>
        <taxon>Archaea</taxon>
        <taxon>Methanobacteriati</taxon>
        <taxon>Methanobacteriota</taxon>
        <taxon>Stenosarchaea group</taxon>
        <taxon>Halobacteria</taxon>
        <taxon>Halobacteriales</taxon>
        <taxon>Haloarculaceae</taxon>
        <taxon>Halosimplex</taxon>
    </lineage>
</organism>
<dbReference type="KEGG" id="hpel:HZS54_15870"/>
<dbReference type="EMBL" id="CP058909">
    <property type="protein sequence ID" value="QLH85017.1"/>
    <property type="molecule type" value="Genomic_DNA"/>
</dbReference>
<sequence length="268" mass="29084">MVAVYRHDVHKLRGRSHGAAADTYHGVPVNETVPLHADRDGAQLSRPRGEPEQTVANHASPYRLSLLTGETAVDTERIRVAADGGVQDLLTPADPERLHARWLTSDVAAAFNESLYYPYTSLQYHTLLTAALLHSYRAGHAFADLALVATAPDTTNAGGELTRDPETALAAEGVEPHRAILWTPDIAFHVTATPGDRPAAGLGDQPARSFADTWSRLPDHPLDVDGERRWRILDAQLRRIRSWSAALAFIDEFTAAHASAGVDRGDGT</sequence>
<dbReference type="Proteomes" id="UP000509346">
    <property type="component" value="Chromosome"/>
</dbReference>
<gene>
    <name evidence="2" type="ORF">HZS54_15870</name>
</gene>
<proteinExistence type="predicted"/>
<evidence type="ECO:0000313" key="3">
    <source>
        <dbReference type="Proteomes" id="UP000509346"/>
    </source>
</evidence>
<accession>A0A7D5PAS5</accession>
<dbReference type="Pfam" id="PF26506">
    <property type="entry name" value="DUF8168"/>
    <property type="match status" value="1"/>
</dbReference>
<reference evidence="2 3" key="1">
    <citation type="submission" date="2020-07" db="EMBL/GenBank/DDBJ databases">
        <title>Halosimplex litoreum sp. nov. and Halosimplex rubrum sp. nov., isolated from different salt environments.</title>
        <authorList>
            <person name="Cui H."/>
        </authorList>
    </citation>
    <scope>NUCLEOTIDE SEQUENCE [LARGE SCALE GENOMIC DNA]</scope>
    <source>
        <strain evidence="2 3">R2</strain>
    </source>
</reference>
<name>A0A7D5PAS5_9EURY</name>
<feature type="domain" description="DUF8168" evidence="1">
    <location>
        <begin position="1"/>
        <end position="265"/>
    </location>
</feature>
<evidence type="ECO:0000259" key="1">
    <source>
        <dbReference type="Pfam" id="PF26506"/>
    </source>
</evidence>
<keyword evidence="3" id="KW-1185">Reference proteome</keyword>
<evidence type="ECO:0000313" key="2">
    <source>
        <dbReference type="EMBL" id="QLH85017.1"/>
    </source>
</evidence>
<dbReference type="InterPro" id="IPR058481">
    <property type="entry name" value="DUF8168"/>
</dbReference>
<protein>
    <recommendedName>
        <fullName evidence="1">DUF8168 domain-containing protein</fullName>
    </recommendedName>
</protein>